<dbReference type="EMBL" id="DXEL01000055">
    <property type="protein sequence ID" value="HIX74992.1"/>
    <property type="molecule type" value="Genomic_DNA"/>
</dbReference>
<dbReference type="EC" id="2.4.-.-" evidence="2"/>
<evidence type="ECO:0000313" key="2">
    <source>
        <dbReference type="EMBL" id="HIX74992.1"/>
    </source>
</evidence>
<keyword evidence="2" id="KW-0328">Glycosyltransferase</keyword>
<sequence>MMNPSVSVVLCTYNGVKYIEEQISSILRQTYPILELIIQDDCSTDGTYELLRRLERDSEKIRVFRNDQQLGINRNFMSVLQRAQGDYIAISDQDDIWELDKIENQMNCIGDKLFSSGFSCPFSESKEVTIYFDDRIPNYCLERVVYVSSLAGHTMLFKRSFLDKLPPLEKWSSFLMYDQFLQIIAAAYDSISFCDKILVRQRRHLGAATYGKPESYEWTLSNIMNTVRRTYREYHQLRPFIRNYFMQIADLLKSLPEEAVAKENTIRMALLQSGQVPFSFLRLICFCVRWKKRILYAKQKNGLIAFMRAVYFPISCSDYFRYMIK</sequence>
<dbReference type="PANTHER" id="PTHR22916">
    <property type="entry name" value="GLYCOSYLTRANSFERASE"/>
    <property type="match status" value="1"/>
</dbReference>
<feature type="domain" description="Glycosyltransferase 2-like" evidence="1">
    <location>
        <begin position="7"/>
        <end position="109"/>
    </location>
</feature>
<evidence type="ECO:0000259" key="1">
    <source>
        <dbReference type="Pfam" id="PF00535"/>
    </source>
</evidence>
<reference evidence="2" key="1">
    <citation type="journal article" date="2021" name="PeerJ">
        <title>Extensive microbial diversity within the chicken gut microbiome revealed by metagenomics and culture.</title>
        <authorList>
            <person name="Gilroy R."/>
            <person name="Ravi A."/>
            <person name="Getino M."/>
            <person name="Pursley I."/>
            <person name="Horton D.L."/>
            <person name="Alikhan N.F."/>
            <person name="Baker D."/>
            <person name="Gharbi K."/>
            <person name="Hall N."/>
            <person name="Watson M."/>
            <person name="Adriaenssens E.M."/>
            <person name="Foster-Nyarko E."/>
            <person name="Jarju S."/>
            <person name="Secka A."/>
            <person name="Antonio M."/>
            <person name="Oren A."/>
            <person name="Chaudhuri R.R."/>
            <person name="La Ragione R."/>
            <person name="Hildebrand F."/>
            <person name="Pallen M.J."/>
        </authorList>
    </citation>
    <scope>NUCLEOTIDE SEQUENCE</scope>
    <source>
        <strain evidence="2">ChiGjej6B6-14162</strain>
    </source>
</reference>
<comment type="caution">
    <text evidence="2">The sequence shown here is derived from an EMBL/GenBank/DDBJ whole genome shotgun (WGS) entry which is preliminary data.</text>
</comment>
<name>A0A9D1X9K0_9BACT</name>
<dbReference type="Pfam" id="PF00535">
    <property type="entry name" value="Glycos_transf_2"/>
    <property type="match status" value="1"/>
</dbReference>
<dbReference type="AlphaFoldDB" id="A0A9D1X9K0"/>
<protein>
    <submittedName>
        <fullName evidence="2">Glycosyltransferase</fullName>
        <ecNumber evidence="2">2.4.-.-</ecNumber>
    </submittedName>
</protein>
<dbReference type="PANTHER" id="PTHR22916:SF3">
    <property type="entry name" value="UDP-GLCNAC:BETAGAL BETA-1,3-N-ACETYLGLUCOSAMINYLTRANSFERASE-LIKE PROTEIN 1"/>
    <property type="match status" value="1"/>
</dbReference>
<dbReference type="InterPro" id="IPR029044">
    <property type="entry name" value="Nucleotide-diphossugar_trans"/>
</dbReference>
<accession>A0A9D1X9K0</accession>
<keyword evidence="2" id="KW-0808">Transferase</keyword>
<dbReference type="Proteomes" id="UP000886740">
    <property type="component" value="Unassembled WGS sequence"/>
</dbReference>
<dbReference type="SUPFAM" id="SSF53448">
    <property type="entry name" value="Nucleotide-diphospho-sugar transferases"/>
    <property type="match status" value="1"/>
</dbReference>
<organism evidence="2 3">
    <name type="scientific">Candidatus Parabacteroides intestinipullorum</name>
    <dbReference type="NCBI Taxonomy" id="2838723"/>
    <lineage>
        <taxon>Bacteria</taxon>
        <taxon>Pseudomonadati</taxon>
        <taxon>Bacteroidota</taxon>
        <taxon>Bacteroidia</taxon>
        <taxon>Bacteroidales</taxon>
        <taxon>Tannerellaceae</taxon>
        <taxon>Parabacteroides</taxon>
    </lineage>
</organism>
<reference evidence="2" key="2">
    <citation type="submission" date="2021-04" db="EMBL/GenBank/DDBJ databases">
        <authorList>
            <person name="Gilroy R."/>
        </authorList>
    </citation>
    <scope>NUCLEOTIDE SEQUENCE</scope>
    <source>
        <strain evidence="2">ChiGjej6B6-14162</strain>
    </source>
</reference>
<gene>
    <name evidence="2" type="ORF">H9977_08185</name>
</gene>
<proteinExistence type="predicted"/>
<dbReference type="Gene3D" id="3.90.550.10">
    <property type="entry name" value="Spore Coat Polysaccharide Biosynthesis Protein SpsA, Chain A"/>
    <property type="match status" value="1"/>
</dbReference>
<dbReference type="InterPro" id="IPR001173">
    <property type="entry name" value="Glyco_trans_2-like"/>
</dbReference>
<dbReference type="GO" id="GO:0016758">
    <property type="term" value="F:hexosyltransferase activity"/>
    <property type="evidence" value="ECO:0007669"/>
    <property type="project" value="UniProtKB-ARBA"/>
</dbReference>
<evidence type="ECO:0000313" key="3">
    <source>
        <dbReference type="Proteomes" id="UP000886740"/>
    </source>
</evidence>